<gene>
    <name evidence="2" type="ORF">CJ232_08700</name>
</gene>
<evidence type="ECO:0000256" key="1">
    <source>
        <dbReference type="SAM" id="MobiDB-lite"/>
    </source>
</evidence>
<dbReference type="PROSITE" id="PS51257">
    <property type="entry name" value="PROKAR_LIPOPROTEIN"/>
    <property type="match status" value="1"/>
</dbReference>
<proteinExistence type="predicted"/>
<dbReference type="Proteomes" id="UP000235661">
    <property type="component" value="Unassembled WGS sequence"/>
</dbReference>
<sequence>MISNKINIVFVTLVLLFAACDSIGSDTRFTDNPLSRATTPKEGVLDKQKQKLWNFDSMEGWITANQGNDPVNHASIEGNIQCSDGKALKIFVNANTQQRKKIRTVQQYGSGLYTWRTYISDLGEVERTSIGSWLWHDDKHELDFEVGSGTAKERLALGLTKNEVIAYITSQDNPWLQQKVGIKKNAWHEFQIDLKLVGNKYFATWLIDKQPYAMQQLSYGEEIPFYIFCSTENLKFIGDTWPYQCNYGLWDYVSYTPYNYSSEPVTPENPVNPIEPAPEPEEGETKSWSFDTMPEGWNVWTNVGVDGIGYYGVKEGHLLLFNDSYCTTSKIEYSTPVGYGKYSWKLRFPKLGGPEKFMAGGTLYTSNESNGSHTLTIVGWYGSETERTRLGAKAGDLLLRIYSEIPFLDRNVMILKPDTDYKLSIELKKVNSKYVIVYAVDDAVIQTLPANYGEEKVKFLFIASAESNRVWMPGNPLSKKYVAQFDTIEYTAY</sequence>
<name>A0A2N6Q4F7_9BACT</name>
<comment type="caution">
    <text evidence="2">The sequence shown here is derived from an EMBL/GenBank/DDBJ whole genome shotgun (WGS) entry which is preliminary data.</text>
</comment>
<evidence type="ECO:0000313" key="2">
    <source>
        <dbReference type="EMBL" id="PMC08857.1"/>
    </source>
</evidence>
<dbReference type="EMBL" id="PNGI01000019">
    <property type="protein sequence ID" value="PMC08857.1"/>
    <property type="molecule type" value="Genomic_DNA"/>
</dbReference>
<evidence type="ECO:0000313" key="3">
    <source>
        <dbReference type="Proteomes" id="UP000235661"/>
    </source>
</evidence>
<reference evidence="2 3" key="1">
    <citation type="submission" date="2017-09" db="EMBL/GenBank/DDBJ databases">
        <title>Bacterial strain isolated from the female urinary microbiota.</title>
        <authorList>
            <person name="Thomas-White K."/>
            <person name="Kumar N."/>
            <person name="Forster S."/>
            <person name="Putonti C."/>
            <person name="Lawley T."/>
            <person name="Wolfe A.J."/>
        </authorList>
    </citation>
    <scope>NUCLEOTIDE SEQUENCE [LARGE SCALE GENOMIC DNA]</scope>
    <source>
        <strain evidence="2 3">UMB0818</strain>
    </source>
</reference>
<accession>A0A2N6Q4F7</accession>
<protein>
    <submittedName>
        <fullName evidence="2">Toxin-antitoxin system protein</fullName>
    </submittedName>
</protein>
<feature type="region of interest" description="Disordered" evidence="1">
    <location>
        <begin position="263"/>
        <end position="287"/>
    </location>
</feature>
<dbReference type="RefSeq" id="WP_102188694.1">
    <property type="nucleotide sequence ID" value="NZ_CAMRDE010000001.1"/>
</dbReference>
<organism evidence="2 3">
    <name type="scientific">Hoylesella timonensis</name>
    <dbReference type="NCBI Taxonomy" id="386414"/>
    <lineage>
        <taxon>Bacteria</taxon>
        <taxon>Pseudomonadati</taxon>
        <taxon>Bacteroidota</taxon>
        <taxon>Bacteroidia</taxon>
        <taxon>Bacteroidales</taxon>
        <taxon>Prevotellaceae</taxon>
        <taxon>Hoylesella</taxon>
    </lineage>
</organism>
<dbReference type="AlphaFoldDB" id="A0A2N6Q4F7"/>